<dbReference type="GO" id="GO:0005975">
    <property type="term" value="P:carbohydrate metabolic process"/>
    <property type="evidence" value="ECO:0007669"/>
    <property type="project" value="InterPro"/>
</dbReference>
<evidence type="ECO:0000313" key="4">
    <source>
        <dbReference type="Proteomes" id="UP001347796"/>
    </source>
</evidence>
<gene>
    <name evidence="3" type="ORF">SNE40_012535</name>
</gene>
<name>A0AAN8JQ37_PATCE</name>
<dbReference type="AlphaFoldDB" id="A0AAN8JQ37"/>
<dbReference type="InterPro" id="IPR011330">
    <property type="entry name" value="Glyco_hydro/deAcase_b/a-brl"/>
</dbReference>
<accession>A0AAN8JQ37</accession>
<dbReference type="Pfam" id="PF01522">
    <property type="entry name" value="Polysacc_deac_1"/>
    <property type="match status" value="1"/>
</dbReference>
<sequence>MKKLFIWFVFCAVCECFPYPANLECYASNNCTLPKCRCMGIDIPGGYTRIETPQMVVITFDDATNWENWDYYRYLFPPDGSRVNPNGCPIAMTLFVSNNYTDYCMVKKLHARGMEIADHSYTHRIPRLWWANATKEELAYEILTQRQTLATRAGIPISDISGWRSPYLQPGEDKVFEILSENNFTFDATISHPLPLDSYSQVIWPFTLDYRFNTVCHIDPCPAKTYPGFWLLPVVIVMDYREEKYCVYIDSCENPPTNIEESFHLLWKNFLRNYRTNRAPFHVNLHSSWFKQDFNLKAMDKFIKQLLTMDDVYITTVTKSLEWIKHPTPLSQLKDFDPWKCNYKSNQEDDVICEMTTDPKKLRFRLLPTSKESVLSFVFCVTVVTLTIKYYKKICWLAISGFNTENWELGEMDDKEA</sequence>
<reference evidence="3 4" key="1">
    <citation type="submission" date="2024-01" db="EMBL/GenBank/DDBJ databases">
        <title>The genome of the rayed Mediterranean limpet Patella caerulea (Linnaeus, 1758).</title>
        <authorList>
            <person name="Anh-Thu Weber A."/>
            <person name="Halstead-Nussloch G."/>
        </authorList>
    </citation>
    <scope>NUCLEOTIDE SEQUENCE [LARGE SCALE GENOMIC DNA]</scope>
    <source>
        <strain evidence="3">AATW-2023a</strain>
        <tissue evidence="3">Whole specimen</tissue>
    </source>
</reference>
<dbReference type="GO" id="GO:0016810">
    <property type="term" value="F:hydrolase activity, acting on carbon-nitrogen (but not peptide) bonds"/>
    <property type="evidence" value="ECO:0007669"/>
    <property type="project" value="InterPro"/>
</dbReference>
<keyword evidence="1" id="KW-0732">Signal</keyword>
<organism evidence="3 4">
    <name type="scientific">Patella caerulea</name>
    <name type="common">Rayed Mediterranean limpet</name>
    <dbReference type="NCBI Taxonomy" id="87958"/>
    <lineage>
        <taxon>Eukaryota</taxon>
        <taxon>Metazoa</taxon>
        <taxon>Spiralia</taxon>
        <taxon>Lophotrochozoa</taxon>
        <taxon>Mollusca</taxon>
        <taxon>Gastropoda</taxon>
        <taxon>Patellogastropoda</taxon>
        <taxon>Patelloidea</taxon>
        <taxon>Patellidae</taxon>
        <taxon>Patella</taxon>
    </lineage>
</organism>
<comment type="caution">
    <text evidence="3">The sequence shown here is derived from an EMBL/GenBank/DDBJ whole genome shotgun (WGS) entry which is preliminary data.</text>
</comment>
<protein>
    <recommendedName>
        <fullName evidence="2">NodB homology domain-containing protein</fullName>
    </recommendedName>
</protein>
<feature type="chain" id="PRO_5043042796" description="NodB homology domain-containing protein" evidence="1">
    <location>
        <begin position="17"/>
        <end position="417"/>
    </location>
</feature>
<feature type="signal peptide" evidence="1">
    <location>
        <begin position="1"/>
        <end position="16"/>
    </location>
</feature>
<dbReference type="InterPro" id="IPR002509">
    <property type="entry name" value="NODB_dom"/>
</dbReference>
<dbReference type="PANTHER" id="PTHR45985">
    <property type="match status" value="1"/>
</dbReference>
<dbReference type="EMBL" id="JAZGQO010000008">
    <property type="protein sequence ID" value="KAK6180366.1"/>
    <property type="molecule type" value="Genomic_DNA"/>
</dbReference>
<dbReference type="InterPro" id="IPR052740">
    <property type="entry name" value="CE4"/>
</dbReference>
<dbReference type="SUPFAM" id="SSF88713">
    <property type="entry name" value="Glycoside hydrolase/deacetylase"/>
    <property type="match status" value="1"/>
</dbReference>
<evidence type="ECO:0000313" key="3">
    <source>
        <dbReference type="EMBL" id="KAK6180366.1"/>
    </source>
</evidence>
<proteinExistence type="predicted"/>
<feature type="domain" description="NodB homology" evidence="2">
    <location>
        <begin position="53"/>
        <end position="181"/>
    </location>
</feature>
<evidence type="ECO:0000256" key="1">
    <source>
        <dbReference type="SAM" id="SignalP"/>
    </source>
</evidence>
<keyword evidence="4" id="KW-1185">Reference proteome</keyword>
<evidence type="ECO:0000259" key="2">
    <source>
        <dbReference type="Pfam" id="PF01522"/>
    </source>
</evidence>
<dbReference type="PANTHER" id="PTHR45985:SF3">
    <property type="entry name" value="CHITIN DEACETYLASE-LIKE 4"/>
    <property type="match status" value="1"/>
</dbReference>
<dbReference type="Gene3D" id="3.20.20.370">
    <property type="entry name" value="Glycoside hydrolase/deacetylase"/>
    <property type="match status" value="1"/>
</dbReference>
<dbReference type="Proteomes" id="UP001347796">
    <property type="component" value="Unassembled WGS sequence"/>
</dbReference>